<feature type="region of interest" description="Disordered" evidence="1">
    <location>
        <begin position="1"/>
        <end position="21"/>
    </location>
</feature>
<dbReference type="InterPro" id="IPR052898">
    <property type="entry name" value="ACAD10-like"/>
</dbReference>
<dbReference type="InterPro" id="IPR041726">
    <property type="entry name" value="ACAD10_11_N"/>
</dbReference>
<dbReference type="InterPro" id="IPR011009">
    <property type="entry name" value="Kinase-like_dom_sf"/>
</dbReference>
<protein>
    <submittedName>
        <fullName evidence="3">Predicted kinase, aminoglycoside phosphotransferase (APT) family</fullName>
    </submittedName>
</protein>
<gene>
    <name evidence="3" type="ORF">SAMN02787118_1661</name>
</gene>
<dbReference type="CDD" id="cd05154">
    <property type="entry name" value="ACAD10_11_N-like"/>
    <property type="match status" value="1"/>
</dbReference>
<dbReference type="AlphaFoldDB" id="A0A1I2YEI8"/>
<reference evidence="3 4" key="1">
    <citation type="submission" date="2016-10" db="EMBL/GenBank/DDBJ databases">
        <authorList>
            <person name="de Groot N.N."/>
        </authorList>
    </citation>
    <scope>NUCLEOTIDE SEQUENCE [LARGE SCALE GENOMIC DNA]</scope>
    <source>
        <strain evidence="3 4">OK461</strain>
    </source>
</reference>
<evidence type="ECO:0000259" key="2">
    <source>
        <dbReference type="Pfam" id="PF01636"/>
    </source>
</evidence>
<dbReference type="OrthoDB" id="3806873at2"/>
<accession>A0A1I2YEI8</accession>
<dbReference type="EMBL" id="FONR01000066">
    <property type="protein sequence ID" value="SFH22891.1"/>
    <property type="molecule type" value="Genomic_DNA"/>
</dbReference>
<proteinExistence type="predicted"/>
<dbReference type="Gene3D" id="3.30.200.20">
    <property type="entry name" value="Phosphorylase Kinase, domain 1"/>
    <property type="match status" value="1"/>
</dbReference>
<organism evidence="3 4">
    <name type="scientific">Streptomyces mirabilis</name>
    <dbReference type="NCBI Taxonomy" id="68239"/>
    <lineage>
        <taxon>Bacteria</taxon>
        <taxon>Bacillati</taxon>
        <taxon>Actinomycetota</taxon>
        <taxon>Actinomycetes</taxon>
        <taxon>Kitasatosporales</taxon>
        <taxon>Streptomycetaceae</taxon>
        <taxon>Streptomyces</taxon>
    </lineage>
</organism>
<dbReference type="GO" id="GO:0016301">
    <property type="term" value="F:kinase activity"/>
    <property type="evidence" value="ECO:0007669"/>
    <property type="project" value="UniProtKB-KW"/>
</dbReference>
<dbReference type="RefSeq" id="WP_075033952.1">
    <property type="nucleotide sequence ID" value="NZ_FONR01000066.1"/>
</dbReference>
<feature type="compositionally biased region" description="Basic and acidic residues" evidence="1">
    <location>
        <begin position="1"/>
        <end position="16"/>
    </location>
</feature>
<sequence length="359" mass="38577">MTAQDQHERGAQHDDLSPLVPLDRLGPALTEALEDDRWRHAAVTLLAGGKSNLTFEITSDAGSVVLRRPPSGKLLPRAHDMGREARVQRALRGTRVPVPAVLMDDPGGELLGVPFYVMEKVTGHVIRGNLPPAYADTPTERAALTDALVDTLVALHAVDPAEVGLADFGRPEGFLQRQVRLWQGQWQKSKTEDVPAIKALGSRLSAAVDTLPPVRSSIVHGDFRLDNCLMSPAHPGRVAAVLDWELSTLGDPLTDLGLLLFYWRLAGETTSPLTPTVTNQGGFPDRAHLAERYAAATGIDLDGLAFYEAFAHFKFAVIVQGIAARTAAGAMAGQDFGNLDAEVVRCAEGGLERLGKEGR</sequence>
<dbReference type="Pfam" id="PF01636">
    <property type="entry name" value="APH"/>
    <property type="match status" value="1"/>
</dbReference>
<dbReference type="PANTHER" id="PTHR47829">
    <property type="entry name" value="HYDROLASE, PUTATIVE (AFU_ORTHOLOGUE AFUA_1G12880)-RELATED"/>
    <property type="match status" value="1"/>
</dbReference>
<dbReference type="Proteomes" id="UP000181942">
    <property type="component" value="Unassembled WGS sequence"/>
</dbReference>
<name>A0A1I2YEI8_9ACTN</name>
<keyword evidence="3" id="KW-0808">Transferase</keyword>
<dbReference type="Gene3D" id="3.90.1200.10">
    <property type="match status" value="1"/>
</dbReference>
<evidence type="ECO:0000256" key="1">
    <source>
        <dbReference type="SAM" id="MobiDB-lite"/>
    </source>
</evidence>
<dbReference type="PANTHER" id="PTHR47829:SF1">
    <property type="entry name" value="HAD FAMILY PHOSPHATASE"/>
    <property type="match status" value="1"/>
</dbReference>
<dbReference type="SUPFAM" id="SSF56112">
    <property type="entry name" value="Protein kinase-like (PK-like)"/>
    <property type="match status" value="1"/>
</dbReference>
<keyword evidence="3" id="KW-0418">Kinase</keyword>
<dbReference type="InterPro" id="IPR002575">
    <property type="entry name" value="Aminoglycoside_PTrfase"/>
</dbReference>
<evidence type="ECO:0000313" key="4">
    <source>
        <dbReference type="Proteomes" id="UP000181942"/>
    </source>
</evidence>
<evidence type="ECO:0000313" key="3">
    <source>
        <dbReference type="EMBL" id="SFH22891.1"/>
    </source>
</evidence>
<feature type="domain" description="Aminoglycoside phosphotransferase" evidence="2">
    <location>
        <begin position="43"/>
        <end position="306"/>
    </location>
</feature>